<comment type="caution">
    <text evidence="1">The sequence shown here is derived from an EMBL/GenBank/DDBJ whole genome shotgun (WGS) entry which is preliminary data.</text>
</comment>
<dbReference type="Gene3D" id="1.25.40.10">
    <property type="entry name" value="Tetratricopeptide repeat domain"/>
    <property type="match status" value="1"/>
</dbReference>
<evidence type="ECO:0000313" key="1">
    <source>
        <dbReference type="EMBL" id="KAJ8974104.1"/>
    </source>
</evidence>
<sequence>MKTVSSVNINIDNYRKLVRTYIDLHVYGSALFWADKIVALTEDAKDIYWLAQCMFLQKQYHRAAHLIRSRNLEKTHVLCTYLTVQCLFEANELTEALKVIDSVDNNYLFLSKDDVSSTPCSSDIDVLLDDIPKNGMDNRGLASIVINKHCILMFTVLKRLIL</sequence>
<keyword evidence="2" id="KW-1185">Reference proteome</keyword>
<proteinExistence type="predicted"/>
<gene>
    <name evidence="1" type="ORF">NQ317_003904</name>
</gene>
<dbReference type="InterPro" id="IPR011990">
    <property type="entry name" value="TPR-like_helical_dom_sf"/>
</dbReference>
<dbReference type="SUPFAM" id="SSF48452">
    <property type="entry name" value="TPR-like"/>
    <property type="match status" value="1"/>
</dbReference>
<name>A0ABQ9J7N9_9CUCU</name>
<dbReference type="Proteomes" id="UP001162164">
    <property type="component" value="Unassembled WGS sequence"/>
</dbReference>
<dbReference type="Pfam" id="PF12895">
    <property type="entry name" value="ANAPC3"/>
    <property type="match status" value="1"/>
</dbReference>
<accession>A0ABQ9J7N9</accession>
<evidence type="ECO:0000313" key="2">
    <source>
        <dbReference type="Proteomes" id="UP001162164"/>
    </source>
</evidence>
<reference evidence="1" key="1">
    <citation type="journal article" date="2023" name="Insect Mol. Biol.">
        <title>Genome sequencing provides insights into the evolution of gene families encoding plant cell wall-degrading enzymes in longhorned beetles.</title>
        <authorList>
            <person name="Shin N.R."/>
            <person name="Okamura Y."/>
            <person name="Kirsch R."/>
            <person name="Pauchet Y."/>
        </authorList>
    </citation>
    <scope>NUCLEOTIDE SEQUENCE</scope>
    <source>
        <strain evidence="1">MMC_N1</strain>
    </source>
</reference>
<dbReference type="EMBL" id="JAPWTJ010001055">
    <property type="protein sequence ID" value="KAJ8974104.1"/>
    <property type="molecule type" value="Genomic_DNA"/>
</dbReference>
<organism evidence="1 2">
    <name type="scientific">Molorchus minor</name>
    <dbReference type="NCBI Taxonomy" id="1323400"/>
    <lineage>
        <taxon>Eukaryota</taxon>
        <taxon>Metazoa</taxon>
        <taxon>Ecdysozoa</taxon>
        <taxon>Arthropoda</taxon>
        <taxon>Hexapoda</taxon>
        <taxon>Insecta</taxon>
        <taxon>Pterygota</taxon>
        <taxon>Neoptera</taxon>
        <taxon>Endopterygota</taxon>
        <taxon>Coleoptera</taxon>
        <taxon>Polyphaga</taxon>
        <taxon>Cucujiformia</taxon>
        <taxon>Chrysomeloidea</taxon>
        <taxon>Cerambycidae</taxon>
        <taxon>Lamiinae</taxon>
        <taxon>Monochamini</taxon>
        <taxon>Molorchus</taxon>
    </lineage>
</organism>
<protein>
    <submittedName>
        <fullName evidence="1">Uncharacterized protein</fullName>
    </submittedName>
</protein>